<evidence type="ECO:0000256" key="8">
    <source>
        <dbReference type="PIRSR" id="PIRSR001488-1"/>
    </source>
</evidence>
<dbReference type="AlphaFoldDB" id="A0A2I1XCM6"/>
<dbReference type="SUPFAM" id="SSF52833">
    <property type="entry name" value="Thioredoxin-like"/>
    <property type="match status" value="1"/>
</dbReference>
<dbReference type="GO" id="GO:0015036">
    <property type="term" value="F:disulfide oxidoreductase activity"/>
    <property type="evidence" value="ECO:0007669"/>
    <property type="project" value="UniProtKB-ARBA"/>
</dbReference>
<comment type="caution">
    <text evidence="11">The sequence shown here is derived from an EMBL/GenBank/DDBJ whole genome shotgun (WGS) entry which is preliminary data.</text>
</comment>
<dbReference type="PROSITE" id="PS51257">
    <property type="entry name" value="PROKAR_LIPOPROTEIN"/>
    <property type="match status" value="1"/>
</dbReference>
<dbReference type="CDD" id="cd03019">
    <property type="entry name" value="DsbA_DsbA"/>
    <property type="match status" value="1"/>
</dbReference>
<evidence type="ECO:0000256" key="7">
    <source>
        <dbReference type="ARBA" id="ARBA00023284"/>
    </source>
</evidence>
<evidence type="ECO:0000256" key="5">
    <source>
        <dbReference type="ARBA" id="ARBA00022764"/>
    </source>
</evidence>
<dbReference type="InterPro" id="IPR036249">
    <property type="entry name" value="Thioredoxin-like_sf"/>
</dbReference>
<evidence type="ECO:0000259" key="10">
    <source>
        <dbReference type="PROSITE" id="PS51352"/>
    </source>
</evidence>
<sequence length="235" mass="25574">MKLKALMLTAALLALTACENKAQTSVPADGAPAASAASAASAAPVALVEGLNYTTLSTPIPQQQTGKVEVLEFFGYFCPHCAHLEPVLSKHVKTFKDDTYLRTEHVVWGDEMKPLARLAAAVDMAVADTKDIANSHIFDAMVNQKVKLQDPETLKKWLAEQTAFDGKKVLAAYESPESQTRADKMAELTNTYKIDGTPTVIVGGKYKVEFADWETGMKTIDLLADKVREEQKTAK</sequence>
<dbReference type="InterPro" id="IPR013766">
    <property type="entry name" value="Thioredoxin_domain"/>
</dbReference>
<dbReference type="RefSeq" id="WP_101810185.1">
    <property type="nucleotide sequence ID" value="NZ_PKJO01000005.1"/>
</dbReference>
<keyword evidence="4 9" id="KW-0732">Signal</keyword>
<dbReference type="Pfam" id="PF01323">
    <property type="entry name" value="DSBA"/>
    <property type="match status" value="1"/>
</dbReference>
<dbReference type="Proteomes" id="UP000234767">
    <property type="component" value="Unassembled WGS sequence"/>
</dbReference>
<evidence type="ECO:0000256" key="1">
    <source>
        <dbReference type="ARBA" id="ARBA00004418"/>
    </source>
</evidence>
<dbReference type="PANTHER" id="PTHR35891:SF3">
    <property type="entry name" value="THIOL:DISULFIDE INTERCHANGE PROTEIN DSBL"/>
    <property type="match status" value="1"/>
</dbReference>
<feature type="disulfide bond" description="Redox-active" evidence="8">
    <location>
        <begin position="78"/>
        <end position="81"/>
    </location>
</feature>
<dbReference type="PROSITE" id="PS00194">
    <property type="entry name" value="THIOREDOXIN_1"/>
    <property type="match status" value="1"/>
</dbReference>
<dbReference type="PIRSF" id="PIRSF001488">
    <property type="entry name" value="Tdi_protein"/>
    <property type="match status" value="1"/>
</dbReference>
<dbReference type="Gene3D" id="3.40.30.10">
    <property type="entry name" value="Glutaredoxin"/>
    <property type="match status" value="1"/>
</dbReference>
<name>A0A2I1XCM6_NEISI</name>
<evidence type="ECO:0000256" key="2">
    <source>
        <dbReference type="ARBA" id="ARBA00005791"/>
    </source>
</evidence>
<keyword evidence="5" id="KW-0574">Periplasm</keyword>
<evidence type="ECO:0000313" key="12">
    <source>
        <dbReference type="Proteomes" id="UP000234767"/>
    </source>
</evidence>
<feature type="signal peptide" evidence="9">
    <location>
        <begin position="1"/>
        <end position="22"/>
    </location>
</feature>
<organism evidence="11 12">
    <name type="scientific">Neisseria sicca</name>
    <dbReference type="NCBI Taxonomy" id="490"/>
    <lineage>
        <taxon>Bacteria</taxon>
        <taxon>Pseudomonadati</taxon>
        <taxon>Pseudomonadota</taxon>
        <taxon>Betaproteobacteria</taxon>
        <taxon>Neisseriales</taxon>
        <taxon>Neisseriaceae</taxon>
        <taxon>Neisseria</taxon>
    </lineage>
</organism>
<evidence type="ECO:0000256" key="3">
    <source>
        <dbReference type="ARBA" id="ARBA00013831"/>
    </source>
</evidence>
<dbReference type="InterPro" id="IPR050824">
    <property type="entry name" value="Thiol_disulfide_DsbA"/>
</dbReference>
<evidence type="ECO:0000256" key="4">
    <source>
        <dbReference type="ARBA" id="ARBA00022729"/>
    </source>
</evidence>
<evidence type="ECO:0000256" key="9">
    <source>
        <dbReference type="SAM" id="SignalP"/>
    </source>
</evidence>
<evidence type="ECO:0000256" key="6">
    <source>
        <dbReference type="ARBA" id="ARBA00023157"/>
    </source>
</evidence>
<dbReference type="EMBL" id="PKJO01000005">
    <property type="protein sequence ID" value="PLA40382.1"/>
    <property type="molecule type" value="Genomic_DNA"/>
</dbReference>
<accession>A0A2I1XCM6</accession>
<feature type="domain" description="Thioredoxin" evidence="10">
    <location>
        <begin position="25"/>
        <end position="163"/>
    </location>
</feature>
<keyword evidence="6" id="KW-1015">Disulfide bond</keyword>
<dbReference type="PANTHER" id="PTHR35891">
    <property type="entry name" value="THIOL:DISULFIDE INTERCHANGE PROTEIN DSBA"/>
    <property type="match status" value="1"/>
</dbReference>
<dbReference type="InterPro" id="IPR023205">
    <property type="entry name" value="DsbA/DsbL"/>
</dbReference>
<gene>
    <name evidence="11" type="ORF">CYK00_05405</name>
</gene>
<proteinExistence type="inferred from homology"/>
<feature type="chain" id="PRO_5014162831" description="Thiol:disulfide interchange protein DsbA" evidence="9">
    <location>
        <begin position="23"/>
        <end position="235"/>
    </location>
</feature>
<dbReference type="InterPro" id="IPR001853">
    <property type="entry name" value="DSBA-like_thioredoxin_dom"/>
</dbReference>
<dbReference type="PROSITE" id="PS51352">
    <property type="entry name" value="THIOREDOXIN_2"/>
    <property type="match status" value="1"/>
</dbReference>
<evidence type="ECO:0000313" key="11">
    <source>
        <dbReference type="EMBL" id="PLA40382.1"/>
    </source>
</evidence>
<keyword evidence="7" id="KW-0676">Redox-active center</keyword>
<dbReference type="InterPro" id="IPR017937">
    <property type="entry name" value="Thioredoxin_CS"/>
</dbReference>
<protein>
    <recommendedName>
        <fullName evidence="3">Thiol:disulfide interchange protein DsbA</fullName>
    </recommendedName>
</protein>
<comment type="similarity">
    <text evidence="2">Belongs to the thioredoxin family. DsbA subfamily.</text>
</comment>
<comment type="subcellular location">
    <subcellularLocation>
        <location evidence="1">Periplasm</location>
    </subcellularLocation>
</comment>
<dbReference type="GO" id="GO:0042597">
    <property type="term" value="C:periplasmic space"/>
    <property type="evidence" value="ECO:0007669"/>
    <property type="project" value="UniProtKB-SubCell"/>
</dbReference>
<reference evidence="11 12" key="1">
    <citation type="submission" date="2017-12" db="EMBL/GenBank/DDBJ databases">
        <title>Phylogenetic diversity of female urinary microbiome.</title>
        <authorList>
            <person name="Thomas-White K."/>
            <person name="Wolfe A.J."/>
        </authorList>
    </citation>
    <scope>NUCLEOTIDE SEQUENCE [LARGE SCALE GENOMIC DNA]</scope>
    <source>
        <strain evidence="11 12">UMB0321</strain>
    </source>
</reference>